<name>A0AAC9BCG3_9RALS</name>
<proteinExistence type="predicted"/>
<reference evidence="1 2" key="1">
    <citation type="submission" date="2015-09" db="EMBL/GenBank/DDBJ databases">
        <authorList>
            <person name="Xu Y."/>
            <person name="Nagy A."/>
            <person name="Liu N.T."/>
            <person name="Nou X."/>
        </authorList>
    </citation>
    <scope>NUCLEOTIDE SEQUENCE [LARGE SCALE GENOMIC DNA]</scope>
    <source>
        <strain evidence="1 2">FC1138</strain>
    </source>
</reference>
<dbReference type="KEGG" id="rin:ACS15_2716"/>
<dbReference type="AlphaFoldDB" id="A0AAC9BCG3"/>
<sequence>MRLSEASMLEDAKAGEAGQHRCCNVDLTGDRRWFDTPILRKCDNSCNHCDEAE</sequence>
<dbReference type="EMBL" id="CP012605">
    <property type="protein sequence ID" value="ANH71311.1"/>
    <property type="molecule type" value="Genomic_DNA"/>
</dbReference>
<organism evidence="1 2">
    <name type="scientific">Ralstonia insidiosa</name>
    <dbReference type="NCBI Taxonomy" id="190721"/>
    <lineage>
        <taxon>Bacteria</taxon>
        <taxon>Pseudomonadati</taxon>
        <taxon>Pseudomonadota</taxon>
        <taxon>Betaproteobacteria</taxon>
        <taxon>Burkholderiales</taxon>
        <taxon>Burkholderiaceae</taxon>
        <taxon>Ralstonia</taxon>
    </lineage>
</organism>
<protein>
    <submittedName>
        <fullName evidence="1">Uncharacterized protein</fullName>
    </submittedName>
</protein>
<dbReference type="Proteomes" id="UP000077927">
    <property type="component" value="Chromosome 1"/>
</dbReference>
<evidence type="ECO:0000313" key="1">
    <source>
        <dbReference type="EMBL" id="ANH71311.1"/>
    </source>
</evidence>
<evidence type="ECO:0000313" key="2">
    <source>
        <dbReference type="Proteomes" id="UP000077927"/>
    </source>
</evidence>
<gene>
    <name evidence="1" type="ORF">ACS15_2716</name>
</gene>
<accession>A0AAC9BCG3</accession>